<evidence type="ECO:0008006" key="2">
    <source>
        <dbReference type="Google" id="ProtNLM"/>
    </source>
</evidence>
<name>A0A382KI62_9ZZZZ</name>
<dbReference type="CDD" id="cd02019">
    <property type="entry name" value="NK"/>
    <property type="match status" value="1"/>
</dbReference>
<protein>
    <recommendedName>
        <fullName evidence="2">Adenylate kinase</fullName>
    </recommendedName>
</protein>
<reference evidence="1" key="1">
    <citation type="submission" date="2018-05" db="EMBL/GenBank/DDBJ databases">
        <authorList>
            <person name="Lanie J.A."/>
            <person name="Ng W.-L."/>
            <person name="Kazmierczak K.M."/>
            <person name="Andrzejewski T.M."/>
            <person name="Davidsen T.M."/>
            <person name="Wayne K.J."/>
            <person name="Tettelin H."/>
            <person name="Glass J.I."/>
            <person name="Rusch D."/>
            <person name="Podicherti R."/>
            <person name="Tsui H.-C.T."/>
            <person name="Winkler M.E."/>
        </authorList>
    </citation>
    <scope>NUCLEOTIDE SEQUENCE</scope>
</reference>
<evidence type="ECO:0000313" key="1">
    <source>
        <dbReference type="EMBL" id="SVC23285.1"/>
    </source>
</evidence>
<proteinExistence type="predicted"/>
<dbReference type="AlphaFoldDB" id="A0A382KI62"/>
<dbReference type="InterPro" id="IPR027417">
    <property type="entry name" value="P-loop_NTPase"/>
</dbReference>
<dbReference type="EMBL" id="UINC01080391">
    <property type="protein sequence ID" value="SVC23285.1"/>
    <property type="molecule type" value="Genomic_DNA"/>
</dbReference>
<accession>A0A382KI62</accession>
<dbReference type="InterPro" id="IPR052922">
    <property type="entry name" value="Cytidylate_Kinase-2"/>
</dbReference>
<feature type="non-terminal residue" evidence="1">
    <location>
        <position position="1"/>
    </location>
</feature>
<dbReference type="Gene3D" id="3.40.50.300">
    <property type="entry name" value="P-loop containing nucleotide triphosphate hydrolases"/>
    <property type="match status" value="1"/>
</dbReference>
<dbReference type="SUPFAM" id="SSF52540">
    <property type="entry name" value="P-loop containing nucleoside triphosphate hydrolases"/>
    <property type="match status" value="1"/>
</dbReference>
<organism evidence="1">
    <name type="scientific">marine metagenome</name>
    <dbReference type="NCBI Taxonomy" id="408172"/>
    <lineage>
        <taxon>unclassified sequences</taxon>
        <taxon>metagenomes</taxon>
        <taxon>ecological metagenomes</taxon>
    </lineage>
</organism>
<dbReference type="PANTHER" id="PTHR37816:SF3">
    <property type="entry name" value="MODULATES DNA TOPOLOGY"/>
    <property type="match status" value="1"/>
</dbReference>
<gene>
    <name evidence="1" type="ORF">METZ01_LOCUS276139</name>
</gene>
<dbReference type="PANTHER" id="PTHR37816">
    <property type="entry name" value="YALI0E33011P"/>
    <property type="match status" value="1"/>
</dbReference>
<sequence length="202" mass="22939">SVVHALDRTAGCVNRVAIIGSGGAGKSTLARQLGVILQLPTIHLDREYWQPGWVMTEREARVRLEAQMVAAERWLIDGNYGSTMDVRLAAADTVLFLDLHPVRCLWRVIMRGLHWRGRTRSDMAPGCPERLPGWDFLTWIATYRRRQRPHIKQLLDQLPSTTGVHVLSSPRQIRRFIQRVRLETSLGKAALTAALNEVERFA</sequence>